<sequence>MTMAAAAARVDALAEEMTDTKKNLPARPACKAGSIVVDMGLFYLKWESFMRILAPRAVVKNVVGVVGGGWQDQVTSPLVIELHGSDCDKWSAEVFVMNFIRCGLLRLL</sequence>
<reference evidence="3" key="1">
    <citation type="submission" date="2016-06" db="UniProtKB">
        <authorList>
            <consortium name="WormBaseParasite"/>
        </authorList>
    </citation>
    <scope>IDENTIFICATION</scope>
</reference>
<gene>
    <name evidence="1" type="ORF">ECPE_LOCUS9654</name>
</gene>
<reference evidence="1 2" key="2">
    <citation type="submission" date="2018-11" db="EMBL/GenBank/DDBJ databases">
        <authorList>
            <consortium name="Pathogen Informatics"/>
        </authorList>
    </citation>
    <scope>NUCLEOTIDE SEQUENCE [LARGE SCALE GENOMIC DNA]</scope>
    <source>
        <strain evidence="1 2">Egypt</strain>
    </source>
</reference>
<accession>A0A183ARR9</accession>
<protein>
    <submittedName>
        <fullName evidence="3">BTB/POZ domain-containing protein</fullName>
    </submittedName>
</protein>
<dbReference type="EMBL" id="UZAN01047753">
    <property type="protein sequence ID" value="VDP85748.1"/>
    <property type="molecule type" value="Genomic_DNA"/>
</dbReference>
<dbReference type="WBParaSite" id="ECPE_0000968401-mRNA-1">
    <property type="protein sequence ID" value="ECPE_0000968401-mRNA-1"/>
    <property type="gene ID" value="ECPE_0000968401"/>
</dbReference>
<organism evidence="3">
    <name type="scientific">Echinostoma caproni</name>
    <dbReference type="NCBI Taxonomy" id="27848"/>
    <lineage>
        <taxon>Eukaryota</taxon>
        <taxon>Metazoa</taxon>
        <taxon>Spiralia</taxon>
        <taxon>Lophotrochozoa</taxon>
        <taxon>Platyhelminthes</taxon>
        <taxon>Trematoda</taxon>
        <taxon>Digenea</taxon>
        <taxon>Plagiorchiida</taxon>
        <taxon>Echinostomata</taxon>
        <taxon>Echinostomatoidea</taxon>
        <taxon>Echinostomatidae</taxon>
        <taxon>Echinostoma</taxon>
    </lineage>
</organism>
<evidence type="ECO:0000313" key="3">
    <source>
        <dbReference type="WBParaSite" id="ECPE_0000968401-mRNA-1"/>
    </source>
</evidence>
<dbReference type="AlphaFoldDB" id="A0A183ARR9"/>
<proteinExistence type="predicted"/>
<keyword evidence="2" id="KW-1185">Reference proteome</keyword>
<evidence type="ECO:0000313" key="1">
    <source>
        <dbReference type="EMBL" id="VDP85748.1"/>
    </source>
</evidence>
<evidence type="ECO:0000313" key="2">
    <source>
        <dbReference type="Proteomes" id="UP000272942"/>
    </source>
</evidence>
<dbReference type="Proteomes" id="UP000272942">
    <property type="component" value="Unassembled WGS sequence"/>
</dbReference>
<name>A0A183ARR9_9TREM</name>